<reference evidence="1 2" key="1">
    <citation type="submission" date="2019-07" db="EMBL/GenBank/DDBJ databases">
        <title>Complete Genome Sequence of Leptotrichia hofstadii Strain JCM16775.</title>
        <authorList>
            <person name="Watanabe S."/>
            <person name="Cui L."/>
        </authorList>
    </citation>
    <scope>NUCLEOTIDE SEQUENCE [LARGE SCALE GENOMIC DNA]</scope>
    <source>
        <strain evidence="1 2">JCM16775</strain>
    </source>
</reference>
<evidence type="ECO:0000313" key="1">
    <source>
        <dbReference type="EMBL" id="BBM39257.1"/>
    </source>
</evidence>
<proteinExistence type="predicted"/>
<dbReference type="AlphaFoldDB" id="A0A510JJ16"/>
<evidence type="ECO:0000313" key="2">
    <source>
        <dbReference type="Proteomes" id="UP000321892"/>
    </source>
</evidence>
<accession>A0A510JJ16</accession>
<gene>
    <name evidence="1" type="ORF">JCM16775_1968</name>
</gene>
<organism evidence="1 2">
    <name type="scientific">Leptotrichia hofstadii</name>
    <dbReference type="NCBI Taxonomy" id="157688"/>
    <lineage>
        <taxon>Bacteria</taxon>
        <taxon>Fusobacteriati</taxon>
        <taxon>Fusobacteriota</taxon>
        <taxon>Fusobacteriia</taxon>
        <taxon>Fusobacteriales</taxon>
        <taxon>Leptotrichiaceae</taxon>
        <taxon>Leptotrichia</taxon>
    </lineage>
</organism>
<dbReference type="Proteomes" id="UP000321892">
    <property type="component" value="Chromosome"/>
</dbReference>
<protein>
    <submittedName>
        <fullName evidence="1">Prevent-host-death family protein</fullName>
    </submittedName>
</protein>
<name>A0A510JJ16_9FUSO</name>
<keyword evidence="2" id="KW-1185">Reference proteome</keyword>
<dbReference type="RefSeq" id="WP_197735411.1">
    <property type="nucleotide sequence ID" value="NZ_AP019823.1"/>
</dbReference>
<dbReference type="EMBL" id="AP019823">
    <property type="protein sequence ID" value="BBM39257.1"/>
    <property type="molecule type" value="Genomic_DNA"/>
</dbReference>
<sequence length="45" mass="5311">METKLKNLTKKVENKSVKIAEDKELEIISSKVLKKYKKTFEKLTK</sequence>
<dbReference type="KEGG" id="lhf:JCM16775_1968"/>